<comment type="caution">
    <text evidence="2">The sequence shown here is derived from an EMBL/GenBank/DDBJ whole genome shotgun (WGS) entry which is preliminary data.</text>
</comment>
<dbReference type="Pfam" id="PF00646">
    <property type="entry name" value="F-box"/>
    <property type="match status" value="1"/>
</dbReference>
<dbReference type="InterPro" id="IPR001810">
    <property type="entry name" value="F-box_dom"/>
</dbReference>
<name>A0A445AYE7_ARAHY</name>
<sequence>MAVLAFSFPSSSAIFTMNLTTLHDMDVKGYVNSNMLDVLREAKTIEDNDYVLTQILIRVPLKDIITFKCVSKWWLSLITDPFFSRCLATVKQRVSNLFLDLAPDTRSYQEVKFFYLTRKPTAHPFHHSSPKTPIYVLH</sequence>
<protein>
    <recommendedName>
        <fullName evidence="1">F-box domain-containing protein</fullName>
    </recommendedName>
</protein>
<dbReference type="Proteomes" id="UP000289738">
    <property type="component" value="Chromosome B01"/>
</dbReference>
<feature type="domain" description="F-box" evidence="1">
    <location>
        <begin position="50"/>
        <end position="82"/>
    </location>
</feature>
<organism evidence="2 3">
    <name type="scientific">Arachis hypogaea</name>
    <name type="common">Peanut</name>
    <dbReference type="NCBI Taxonomy" id="3818"/>
    <lineage>
        <taxon>Eukaryota</taxon>
        <taxon>Viridiplantae</taxon>
        <taxon>Streptophyta</taxon>
        <taxon>Embryophyta</taxon>
        <taxon>Tracheophyta</taxon>
        <taxon>Spermatophyta</taxon>
        <taxon>Magnoliopsida</taxon>
        <taxon>eudicotyledons</taxon>
        <taxon>Gunneridae</taxon>
        <taxon>Pentapetalae</taxon>
        <taxon>rosids</taxon>
        <taxon>fabids</taxon>
        <taxon>Fabales</taxon>
        <taxon>Fabaceae</taxon>
        <taxon>Papilionoideae</taxon>
        <taxon>50 kb inversion clade</taxon>
        <taxon>dalbergioids sensu lato</taxon>
        <taxon>Dalbergieae</taxon>
        <taxon>Pterocarpus clade</taxon>
        <taxon>Arachis</taxon>
    </lineage>
</organism>
<accession>A0A445AYE7</accession>
<keyword evidence="3" id="KW-1185">Reference proteome</keyword>
<dbReference type="SUPFAM" id="SSF81383">
    <property type="entry name" value="F-box domain"/>
    <property type="match status" value="1"/>
</dbReference>
<evidence type="ECO:0000313" key="2">
    <source>
        <dbReference type="EMBL" id="RYR31433.1"/>
    </source>
</evidence>
<gene>
    <name evidence="2" type="ORF">Ahy_B01g056237</name>
</gene>
<reference evidence="2 3" key="1">
    <citation type="submission" date="2019-01" db="EMBL/GenBank/DDBJ databases">
        <title>Sequencing of cultivated peanut Arachis hypogaea provides insights into genome evolution and oil improvement.</title>
        <authorList>
            <person name="Chen X."/>
        </authorList>
    </citation>
    <scope>NUCLEOTIDE SEQUENCE [LARGE SCALE GENOMIC DNA]</scope>
    <source>
        <strain evidence="3">cv. Fuhuasheng</strain>
        <tissue evidence="2">Leaves</tissue>
    </source>
</reference>
<evidence type="ECO:0000313" key="3">
    <source>
        <dbReference type="Proteomes" id="UP000289738"/>
    </source>
</evidence>
<dbReference type="AlphaFoldDB" id="A0A445AYE7"/>
<proteinExistence type="predicted"/>
<dbReference type="EMBL" id="SDMP01000011">
    <property type="protein sequence ID" value="RYR31433.1"/>
    <property type="molecule type" value="Genomic_DNA"/>
</dbReference>
<evidence type="ECO:0000259" key="1">
    <source>
        <dbReference type="Pfam" id="PF00646"/>
    </source>
</evidence>
<dbReference type="InterPro" id="IPR036047">
    <property type="entry name" value="F-box-like_dom_sf"/>
</dbReference>